<feature type="compositionally biased region" description="Pro residues" evidence="1">
    <location>
        <begin position="2737"/>
        <end position="2760"/>
    </location>
</feature>
<feature type="compositionally biased region" description="Basic and acidic residues" evidence="1">
    <location>
        <begin position="2939"/>
        <end position="2948"/>
    </location>
</feature>
<feature type="compositionally biased region" description="Basic and acidic residues" evidence="1">
    <location>
        <begin position="1774"/>
        <end position="1788"/>
    </location>
</feature>
<feature type="compositionally biased region" description="Pro residues" evidence="1">
    <location>
        <begin position="1469"/>
        <end position="1479"/>
    </location>
</feature>
<sequence>MSGPYRFGQERITSPLDQRPPNPFPSGQPVSFKTNINRNKTKKWVEAKPFSYDGDDWGDYDEDDEYGVAAHASQNPQAPTGLRQRGQSIGKGASRSFTEPAQAPAQAHARRPSFEYGEEKRAFSASLNHSQTLPVQPPSLDTSAPGGNAAGKAPALEPAFVESPSQQEPAPSSSAQPAAGSFQEPASAQSRGSSTSWAPSVMRSSTTPTPTAPQETPSRFPPRKSSLSHVSPTEPALSGDSAQSTPIASRQRAPSNPNKPLPFIRPADIYKRVEEERRKASMDSERPSLDSVTRPSEDDMRSPGVRPAGSSENLSRGRSPSIERYDAGRGQNLAPLETVAERKSEYLPDFSLAQAEKAAKAESTPTPAAAPPTISALPHVPVSSFGADFWDSAEKPSTASSSAQDLAEANKVLPQPEVGPADETSLHHQPSHGFRTAVRNAFERTDDNSAPPTPVSKSNSLSAGGSSVSRSNTDSTAGISPIMSRVPSGANPTTWKREMENATPAIAEEPSTGSRPASSGTMQPVQRKPSPSHSANGSSSSIPRIGTPTGRRALGTPSPNQSPARSPFIEAAKPVPAGVSGELSGVSSLDAASPTNFATREADLVSSPSSSNKRTSANMGAEEKQAQSSFLEHRRRSTVESSPERGSPIVQAESPTKGRVRDLAGKFNDIVDSRRNSAHSISSLKSNGSGNKRFSRSPSPTKEIASERPQPEREVSFRPKLPGTWESYTTVGQPSPEKEKQEPAMEPLQERESTPPTKNSDALEETDITPTTTKRPVDHKDAVDPMHDPMGALAAAGAAIGESLKSAVAPGQRSPAKSEPESWEGSIASDDDQPKVEEEKKDRAVGDVYLRPLQLDRTASSVASSSGPPSPQRDGDREDYSPVKAPPPLRASRSPSIQPPELDTSGTAQAAPDDYSPGPDTSDLATDRLTADIMKRLSTPSLVGSVPDLNRTLTPQPPAQDTPKASQETRASAVVPSEYENYWAASGEEDVGGGSGHSAAPPTTAPESTIRAVNPEESHSAAGDSSSRPGFLSHKFSWEGQEGAGNAAAQASAPGAQAPAASEETASTAPVADSAHLAAAQNSDHHPSVARAIAALPEAPTRTSEGLHIVNPEPDLSSSSASPVELEAPAAPNQPLDADAWRAQTQDVDPPSSQPSLTPIQQPSAAGAQPRIPLFREILALKSTDERLAKYSQTREQFAGMDTGLRNWVQSTLATKPEHAELANLPRQPLPPIQSSHSSSGGGLVLNMRHKHNASISHFATGFRKTNQTAAGVESSSAAHASTASPTDAGQQGGAGRGGMQVKGKDLLKGAGVLGGKGMKEAKGLFAKGRSRFRGESKAFRNITPYDHPSSSNISAPPPAQPPSEPSTTDALPAVPTSPDDTPRDAAEDTTASNVPPTLPPLTTAEVPLSAGVNSALQSPATPLDSTDGSAKEREKKKRFSFGKLRQRSKSGSRSRPSSLVLDENVRPESPPPPPPPIPKDFAAQNGTAQTVKAVKDDSEENVGGEKKEKETEGENEEEKDEKKSEKGEEGGDTVQSVTADEHPAVDTVDFGRTPGSPDQASTGLETRPAAAATSTPEVGVEMTQGQGRTSQDSRKDHPEMNVSKPVSRQISLIHSPAGSRPVSSVGSGSAQFVAPEEWESLPDPASAAPSPVNRSFNQSPVSRTGTPGRSFAERAQSPIPRSGTPGSITMPTSQYSESSQKNGRWERLGVLPSPNIEPLSWLDEKEKRRSLAAEQRMERVIESVVRNSTPVSVRSKGSAGSMGRIVGGEEDADSRKDGHDEGSRNRAADPAGESDNEEPVGGKSSRQSFAQRASSRHSIRTRGSRGSIASLLPVPLDEVARKSLTLEEHELDRPKFDVSPIDLDDGEDREAQLRAATSPDRTGDVDEEQNASQYNAPDAHAGAQRTPSPPPEAHHGLEEEQHERSTRISSPLQAISVAAASSAGGEDQRALAPPQQASAGAQASYEDEQGSRKYQVSPLNPEFDVPRQRPARENQGPRPFSYMEGQSTQEESLQQGYAGPRYEEQQAAHGDHMAPDSSMQRGMRYVRGGPPVQPRDPRQFQPPPPGLDGYGSRQGPYPQRNYQPPPPGMGEYGSQQGPRPMRQSYQSPPSGLAEARRGPPPQSANQGQGGFNQQDFDPRSYTSEFQLPGVGPPDHSESSELRQKRRSILGNIGSNKATPSGSNTPASKSSERVNERINPQHVDQQLHRTFSYQSSFNEQQMIKGGKGQEKQGEDVLEQMAKATEPTQKRQKSKIFSPFKRSDTSSQQLQQQQEPTAADHARFATPPPESTTPPVAPSQSKKGRNVLQRNASSGRLPEGAMATEKKEKKKRTSLLGSIFGRSGSSSNISKEEKQREKEEKKLRKTQSKGKLSKLQKPNLTQPPVPEARSAAYAPVPDPSASFQGPNDAVQGTITEEPQSDMYAPDDQKPPVSGPGYPPGLQQPPPQSGHPGPGYPPPGPAMYGNGNGFGPHPPRAQPAAFRHRYYQQPQRALSQDRALYPNPPMPYPQQRRFSEQMQPYPPRAYQTPPPQQFRHPSAGSVHGSDYGAHLSPQVSAMTPPQPGQLVRQGTGDEMIVSPVTSRTGSSGPSEAGYFGPQQRGSPGRRTSDPFERQRMWYQQQAQQQQMMQQRRMGPITEHHPTPPPQHQQGSRPYPQAPWNVQHFPDHQQQRPYELSLPGADSDNDDSIGDDQQQRRPAPEKDEPAWSPASAGAYREVLPRGYPTVTTSSPPHMYQPTSSPYPPIPRSSPYPPPPSSTSPPPHFSAADASRFPLPPSGSTTTSHTPSPTALRIEPRWKEVSPEEGEAELERLRDRHAQQQLAAQESVHPAYRHSPNPSVSGGNNNGSPRVPPGFEGASAHKRVASGELRMDPAYAKEYGIGTGKHGQEEEDDDDDEDLYAEPTYRSEESGRQGAMALEAAHSEAGESTPSPPTVAVGMAVGKEGEGARSRDEDEEAVVMHGASYPGMEWTPRWDGGVE</sequence>
<feature type="compositionally biased region" description="Pro residues" evidence="1">
    <location>
        <begin position="2285"/>
        <end position="2296"/>
    </location>
</feature>
<feature type="region of interest" description="Disordered" evidence="1">
    <location>
        <begin position="1267"/>
        <end position="1303"/>
    </location>
</feature>
<feature type="compositionally biased region" description="Basic and acidic residues" evidence="1">
    <location>
        <begin position="2604"/>
        <end position="2613"/>
    </location>
</feature>
<feature type="compositionally biased region" description="Low complexity" evidence="1">
    <location>
        <begin position="1039"/>
        <end position="1072"/>
    </location>
</feature>
<feature type="compositionally biased region" description="Low complexity" evidence="1">
    <location>
        <begin position="204"/>
        <end position="218"/>
    </location>
</feature>
<feature type="compositionally biased region" description="Low complexity" evidence="1">
    <location>
        <begin position="144"/>
        <end position="155"/>
    </location>
</feature>
<feature type="compositionally biased region" description="Polar residues" evidence="1">
    <location>
        <begin position="240"/>
        <end position="258"/>
    </location>
</feature>
<feature type="compositionally biased region" description="Basic and acidic residues" evidence="1">
    <location>
        <begin position="2022"/>
        <end position="2035"/>
    </location>
</feature>
<feature type="compositionally biased region" description="Low complexity" evidence="1">
    <location>
        <begin position="2774"/>
        <end position="2786"/>
    </location>
</feature>
<feature type="compositionally biased region" description="Basic and acidic residues" evidence="1">
    <location>
        <begin position="1504"/>
        <end position="1513"/>
    </location>
</feature>
<feature type="region of interest" description="Disordered" evidence="1">
    <location>
        <begin position="1"/>
        <end position="334"/>
    </location>
</feature>
<feature type="compositionally biased region" description="Low complexity" evidence="1">
    <location>
        <begin position="529"/>
        <end position="543"/>
    </location>
</feature>
<evidence type="ECO:0000256" key="1">
    <source>
        <dbReference type="SAM" id="MobiDB-lite"/>
    </source>
</evidence>
<feature type="compositionally biased region" description="Basic and acidic residues" evidence="1">
    <location>
        <begin position="1913"/>
        <end position="1927"/>
    </location>
</feature>
<evidence type="ECO:0000313" key="2">
    <source>
        <dbReference type="EMBL" id="KAL1622971.1"/>
    </source>
</evidence>
<feature type="compositionally biased region" description="Basic residues" evidence="1">
    <location>
        <begin position="1815"/>
        <end position="1824"/>
    </location>
</feature>
<feature type="compositionally biased region" description="Basic and acidic residues" evidence="1">
    <location>
        <begin position="832"/>
        <end position="845"/>
    </location>
</feature>
<feature type="compositionally biased region" description="Basic and acidic residues" evidence="1">
    <location>
        <begin position="704"/>
        <end position="717"/>
    </location>
</feature>
<feature type="compositionally biased region" description="Low complexity" evidence="1">
    <location>
        <begin position="361"/>
        <end position="378"/>
    </location>
</feature>
<feature type="compositionally biased region" description="Polar residues" evidence="1">
    <location>
        <begin position="2005"/>
        <end position="2016"/>
    </location>
</feature>
<feature type="compositionally biased region" description="Low complexity" evidence="1">
    <location>
        <begin position="1805"/>
        <end position="1814"/>
    </location>
</feature>
<feature type="compositionally biased region" description="Basic and acidic residues" evidence="1">
    <location>
        <begin position="1723"/>
        <end position="1742"/>
    </location>
</feature>
<feature type="compositionally biased region" description="Acidic residues" evidence="1">
    <location>
        <begin position="2885"/>
        <end position="2896"/>
    </location>
</feature>
<feature type="region of interest" description="Disordered" evidence="1">
    <location>
        <begin position="355"/>
        <end position="1171"/>
    </location>
</feature>
<feature type="compositionally biased region" description="Basic and acidic residues" evidence="1">
    <location>
        <begin position="2805"/>
        <end position="2814"/>
    </location>
</feature>
<dbReference type="Proteomes" id="UP001521116">
    <property type="component" value="Unassembled WGS sequence"/>
</dbReference>
<feature type="compositionally biased region" description="Polar residues" evidence="1">
    <location>
        <begin position="606"/>
        <end position="618"/>
    </location>
</feature>
<feature type="compositionally biased region" description="Low complexity" evidence="1">
    <location>
        <begin position="1935"/>
        <end position="1944"/>
    </location>
</feature>
<feature type="compositionally biased region" description="Low complexity" evidence="1">
    <location>
        <begin position="455"/>
        <end position="472"/>
    </location>
</feature>
<feature type="compositionally biased region" description="Polar residues" evidence="1">
    <location>
        <begin position="2094"/>
        <end position="2110"/>
    </location>
</feature>
<feature type="compositionally biased region" description="Low complexity" evidence="1">
    <location>
        <begin position="578"/>
        <end position="589"/>
    </location>
</feature>
<feature type="compositionally biased region" description="Pro residues" evidence="1">
    <location>
        <begin position="2431"/>
        <end position="2459"/>
    </location>
</feature>
<feature type="compositionally biased region" description="Low complexity" evidence="1">
    <location>
        <begin position="2614"/>
        <end position="2631"/>
    </location>
</feature>
<feature type="compositionally biased region" description="Low complexity" evidence="1">
    <location>
        <begin position="1951"/>
        <end position="1965"/>
    </location>
</feature>
<feature type="compositionally biased region" description="Basic and acidic residues" evidence="1">
    <location>
        <begin position="775"/>
        <end position="787"/>
    </location>
</feature>
<feature type="compositionally biased region" description="Low complexity" evidence="1">
    <location>
        <begin position="1275"/>
        <end position="1290"/>
    </location>
</feature>
<name>A0ABR3SJZ3_9PEZI</name>
<feature type="compositionally biased region" description="Polar residues" evidence="1">
    <location>
        <begin position="1412"/>
        <end position="1429"/>
    </location>
</feature>
<feature type="compositionally biased region" description="Pro residues" evidence="1">
    <location>
        <begin position="1356"/>
        <end position="1365"/>
    </location>
</feature>
<feature type="compositionally biased region" description="Low complexity" evidence="1">
    <location>
        <begin position="1642"/>
        <end position="1652"/>
    </location>
</feature>
<feature type="compositionally biased region" description="Basic and acidic residues" evidence="1">
    <location>
        <begin position="925"/>
        <end position="935"/>
    </location>
</feature>
<feature type="compositionally biased region" description="Polar residues" evidence="1">
    <location>
        <begin position="511"/>
        <end position="524"/>
    </location>
</feature>
<feature type="compositionally biased region" description="Basic and acidic residues" evidence="1">
    <location>
        <begin position="268"/>
        <end position="288"/>
    </location>
</feature>
<feature type="compositionally biased region" description="Low complexity" evidence="1">
    <location>
        <begin position="2831"/>
        <end position="2845"/>
    </location>
</feature>
<feature type="compositionally biased region" description="Gly residues" evidence="1">
    <location>
        <begin position="1291"/>
        <end position="1301"/>
    </location>
</feature>
<feature type="compositionally biased region" description="Low complexity" evidence="1">
    <location>
        <begin position="791"/>
        <end position="801"/>
    </location>
</feature>
<feature type="compositionally biased region" description="Polar residues" evidence="1">
    <location>
        <begin position="2202"/>
        <end position="2218"/>
    </location>
</feature>
<feature type="compositionally biased region" description="Polar residues" evidence="1">
    <location>
        <begin position="184"/>
        <end position="198"/>
    </location>
</feature>
<feature type="compositionally biased region" description="Low complexity" evidence="1">
    <location>
        <begin position="2074"/>
        <end position="2083"/>
    </location>
</feature>
<feature type="compositionally biased region" description="Basic and acidic residues" evidence="1">
    <location>
        <begin position="1521"/>
        <end position="1530"/>
    </location>
</feature>
<proteinExistence type="predicted"/>
<feature type="compositionally biased region" description="Polar residues" evidence="1">
    <location>
        <begin position="2173"/>
        <end position="2189"/>
    </location>
</feature>
<organism evidence="2 3">
    <name type="scientific">Neofusicoccum ribis</name>
    <dbReference type="NCBI Taxonomy" id="45134"/>
    <lineage>
        <taxon>Eukaryota</taxon>
        <taxon>Fungi</taxon>
        <taxon>Dikarya</taxon>
        <taxon>Ascomycota</taxon>
        <taxon>Pezizomycotina</taxon>
        <taxon>Dothideomycetes</taxon>
        <taxon>Dothideomycetes incertae sedis</taxon>
        <taxon>Botryosphaeriales</taxon>
        <taxon>Botryosphaeriaceae</taxon>
        <taxon>Neofusicoccum</taxon>
    </lineage>
</organism>
<keyword evidence="3" id="KW-1185">Reference proteome</keyword>
<feature type="compositionally biased region" description="Basic residues" evidence="1">
    <location>
        <begin position="2362"/>
        <end position="2373"/>
    </location>
</feature>
<feature type="region of interest" description="Disordered" evidence="1">
    <location>
        <begin position="1342"/>
        <end position="2953"/>
    </location>
</feature>
<feature type="compositionally biased region" description="Low complexity" evidence="1">
    <location>
        <begin position="163"/>
        <end position="183"/>
    </location>
</feature>
<evidence type="ECO:0008006" key="4">
    <source>
        <dbReference type="Google" id="ProtNLM"/>
    </source>
</evidence>
<feature type="compositionally biased region" description="Polar residues" evidence="1">
    <location>
        <begin position="1653"/>
        <end position="1668"/>
    </location>
</feature>
<feature type="compositionally biased region" description="Basic and acidic residues" evidence="1">
    <location>
        <begin position="659"/>
        <end position="675"/>
    </location>
</feature>
<comment type="caution">
    <text evidence="2">The sequence shown here is derived from an EMBL/GenBank/DDBJ whole genome shotgun (WGS) entry which is preliminary data.</text>
</comment>
<dbReference type="EMBL" id="JAJVDC020000127">
    <property type="protein sequence ID" value="KAL1622971.1"/>
    <property type="molecule type" value="Genomic_DNA"/>
</dbReference>
<feature type="compositionally biased region" description="Polar residues" evidence="1">
    <location>
        <begin position="1154"/>
        <end position="1164"/>
    </location>
</feature>
<feature type="compositionally biased region" description="Basic and acidic residues" evidence="1">
    <location>
        <begin position="2349"/>
        <end position="2361"/>
    </location>
</feature>
<feature type="compositionally biased region" description="Polar residues" evidence="1">
    <location>
        <begin position="125"/>
        <end position="142"/>
    </location>
</feature>
<feature type="compositionally biased region" description="Basic and acidic residues" evidence="1">
    <location>
        <begin position="736"/>
        <end position="753"/>
    </location>
</feature>
<protein>
    <recommendedName>
        <fullName evidence="4">Involucrin repeat protein</fullName>
    </recommendedName>
</protein>
<feature type="compositionally biased region" description="Polar residues" evidence="1">
    <location>
        <begin position="395"/>
        <end position="404"/>
    </location>
</feature>
<feature type="compositionally biased region" description="Basic and acidic residues" evidence="1">
    <location>
        <begin position="1839"/>
        <end position="1857"/>
    </location>
</feature>
<feature type="compositionally biased region" description="Pro residues" evidence="1">
    <location>
        <begin position="2518"/>
        <end position="2530"/>
    </location>
</feature>
<feature type="compositionally biased region" description="Basic residues" evidence="1">
    <location>
        <begin position="1435"/>
        <end position="1453"/>
    </location>
</feature>
<gene>
    <name evidence="2" type="ORF">SLS56_008509</name>
</gene>
<feature type="compositionally biased region" description="Low complexity" evidence="1">
    <location>
        <begin position="1616"/>
        <end position="1631"/>
    </location>
</feature>
<evidence type="ECO:0000313" key="3">
    <source>
        <dbReference type="Proteomes" id="UP001521116"/>
    </source>
</evidence>
<feature type="compositionally biased region" description="Acidic residues" evidence="1">
    <location>
        <begin position="53"/>
        <end position="66"/>
    </location>
</feature>
<feature type="compositionally biased region" description="Polar residues" evidence="1">
    <location>
        <begin position="2577"/>
        <end position="2587"/>
    </location>
</feature>
<reference evidence="2 3" key="1">
    <citation type="submission" date="2024-02" db="EMBL/GenBank/DDBJ databases">
        <title>De novo assembly and annotation of 12 fungi associated with fruit tree decline syndrome in Ontario, Canada.</title>
        <authorList>
            <person name="Sulman M."/>
            <person name="Ellouze W."/>
            <person name="Ilyukhin E."/>
        </authorList>
    </citation>
    <scope>NUCLEOTIDE SEQUENCE [LARGE SCALE GENOMIC DNA]</scope>
    <source>
        <strain evidence="2 3">M1-105</strain>
    </source>
</reference>
<feature type="compositionally biased region" description="Polar residues" evidence="1">
    <location>
        <begin position="2400"/>
        <end position="2416"/>
    </location>
</feature>
<feature type="compositionally biased region" description="Polar residues" evidence="1">
    <location>
        <begin position="678"/>
        <end position="700"/>
    </location>
</feature>
<feature type="compositionally biased region" description="Polar residues" evidence="1">
    <location>
        <begin position="28"/>
        <end position="38"/>
    </location>
</feature>
<feature type="compositionally biased region" description="Polar residues" evidence="1">
    <location>
        <begin position="1685"/>
        <end position="1703"/>
    </location>
</feature>
<feature type="compositionally biased region" description="Basic and acidic residues" evidence="1">
    <location>
        <begin position="2690"/>
        <end position="2702"/>
    </location>
</feature>
<accession>A0ABR3SJZ3</accession>